<dbReference type="AlphaFoldDB" id="A0AAV7L6D8"/>
<evidence type="ECO:0000313" key="2">
    <source>
        <dbReference type="Proteomes" id="UP001066276"/>
    </source>
</evidence>
<organism evidence="1 2">
    <name type="scientific">Pleurodeles waltl</name>
    <name type="common">Iberian ribbed newt</name>
    <dbReference type="NCBI Taxonomy" id="8319"/>
    <lineage>
        <taxon>Eukaryota</taxon>
        <taxon>Metazoa</taxon>
        <taxon>Chordata</taxon>
        <taxon>Craniata</taxon>
        <taxon>Vertebrata</taxon>
        <taxon>Euteleostomi</taxon>
        <taxon>Amphibia</taxon>
        <taxon>Batrachia</taxon>
        <taxon>Caudata</taxon>
        <taxon>Salamandroidea</taxon>
        <taxon>Salamandridae</taxon>
        <taxon>Pleurodelinae</taxon>
        <taxon>Pleurodeles</taxon>
    </lineage>
</organism>
<reference evidence="1" key="1">
    <citation type="journal article" date="2022" name="bioRxiv">
        <title>Sequencing and chromosome-scale assembly of the giantPleurodeles waltlgenome.</title>
        <authorList>
            <person name="Brown T."/>
            <person name="Elewa A."/>
            <person name="Iarovenko S."/>
            <person name="Subramanian E."/>
            <person name="Araus A.J."/>
            <person name="Petzold A."/>
            <person name="Susuki M."/>
            <person name="Suzuki K.-i.T."/>
            <person name="Hayashi T."/>
            <person name="Toyoda A."/>
            <person name="Oliveira C."/>
            <person name="Osipova E."/>
            <person name="Leigh N.D."/>
            <person name="Simon A."/>
            <person name="Yun M.H."/>
        </authorList>
    </citation>
    <scope>NUCLEOTIDE SEQUENCE</scope>
    <source>
        <strain evidence="1">20211129_DDA</strain>
        <tissue evidence="1">Liver</tissue>
    </source>
</reference>
<protein>
    <submittedName>
        <fullName evidence="1">Uncharacterized protein</fullName>
    </submittedName>
</protein>
<keyword evidence="2" id="KW-1185">Reference proteome</keyword>
<proteinExistence type="predicted"/>
<gene>
    <name evidence="1" type="ORF">NDU88_000380</name>
</gene>
<name>A0AAV7L6D8_PLEWA</name>
<sequence>MDYEDAHGRFSAKPFELTAVDWLAPRLAPPPRRDVGTKPRPWAVLSPAPSETCLLKRAQSRAAVCGGGDRRARFGVKQQSGNHGPGSNSDIKHVWWGTPVIHALQLGSTD</sequence>
<evidence type="ECO:0000313" key="1">
    <source>
        <dbReference type="EMBL" id="KAJ1087191.1"/>
    </source>
</evidence>
<accession>A0AAV7L6D8</accession>
<comment type="caution">
    <text evidence="1">The sequence shown here is derived from an EMBL/GenBank/DDBJ whole genome shotgun (WGS) entry which is preliminary data.</text>
</comment>
<dbReference type="Proteomes" id="UP001066276">
    <property type="component" value="Chromosome 11"/>
</dbReference>
<dbReference type="EMBL" id="JANPWB010000015">
    <property type="protein sequence ID" value="KAJ1087191.1"/>
    <property type="molecule type" value="Genomic_DNA"/>
</dbReference>